<reference evidence="5 6" key="1">
    <citation type="submission" date="2020-08" db="EMBL/GenBank/DDBJ databases">
        <title>Genome sequence of Acidovorax monticola KACC 19171T.</title>
        <authorList>
            <person name="Hyun D.-W."/>
            <person name="Bae J.-W."/>
        </authorList>
    </citation>
    <scope>NUCLEOTIDE SEQUENCE [LARGE SCALE GENOMIC DNA]</scope>
    <source>
        <strain evidence="5 6">KACC 19171</strain>
    </source>
</reference>
<dbReference type="PROSITE" id="PS50810">
    <property type="entry name" value="FRATAXIN_2"/>
    <property type="match status" value="1"/>
</dbReference>
<dbReference type="NCBIfam" id="TIGR03421">
    <property type="entry name" value="FeS_CyaY"/>
    <property type="match status" value="1"/>
</dbReference>
<dbReference type="KEGG" id="amon:H9L24_19610"/>
<dbReference type="HAMAP" id="MF_00142">
    <property type="entry name" value="CyaY"/>
    <property type="match status" value="1"/>
</dbReference>
<evidence type="ECO:0000256" key="2">
    <source>
        <dbReference type="ARBA" id="ARBA00022723"/>
    </source>
</evidence>
<keyword evidence="6" id="KW-1185">Reference proteome</keyword>
<dbReference type="GO" id="GO:0016226">
    <property type="term" value="P:iron-sulfur cluster assembly"/>
    <property type="evidence" value="ECO:0007669"/>
    <property type="project" value="UniProtKB-UniRule"/>
</dbReference>
<keyword evidence="2 4" id="KW-0479">Metal-binding</keyword>
<keyword evidence="3 4" id="KW-0408">Iron</keyword>
<dbReference type="Gene3D" id="3.30.920.10">
    <property type="entry name" value="Frataxin/CyaY"/>
    <property type="match status" value="1"/>
</dbReference>
<dbReference type="PROSITE" id="PS01344">
    <property type="entry name" value="FRATAXIN_1"/>
    <property type="match status" value="1"/>
</dbReference>
<dbReference type="GO" id="GO:0008199">
    <property type="term" value="F:ferric iron binding"/>
    <property type="evidence" value="ECO:0007669"/>
    <property type="project" value="InterPro"/>
</dbReference>
<dbReference type="RefSeq" id="WP_187736036.1">
    <property type="nucleotide sequence ID" value="NZ_CP060790.1"/>
</dbReference>
<proteinExistence type="inferred from homology"/>
<sequence>MTDLEFMDRAEKLLLAVEQGCDRLNEDTDADLDAQRSGGMVTLTFRNHSQIVINLQKPLHEVWMAARAGGFHYRFDGAQWMDTKGAGEFFAHLSRYASEQAGLPLAFSA</sequence>
<dbReference type="AlphaFoldDB" id="A0A7H0HET5"/>
<dbReference type="InterPro" id="IPR020895">
    <property type="entry name" value="Frataxin_CS"/>
</dbReference>
<comment type="similarity">
    <text evidence="1 4">Belongs to the frataxin family.</text>
</comment>
<evidence type="ECO:0000256" key="4">
    <source>
        <dbReference type="HAMAP-Rule" id="MF_00142"/>
    </source>
</evidence>
<comment type="function">
    <text evidence="4">Involved in iron-sulfur (Fe-S) cluster assembly. May act as a regulator of Fe-S biogenesis.</text>
</comment>
<dbReference type="Pfam" id="PF01491">
    <property type="entry name" value="Frataxin_Cyay"/>
    <property type="match status" value="1"/>
</dbReference>
<dbReference type="SUPFAM" id="SSF55387">
    <property type="entry name" value="Frataxin/Nqo15-like"/>
    <property type="match status" value="1"/>
</dbReference>
<dbReference type="GO" id="GO:0005737">
    <property type="term" value="C:cytoplasm"/>
    <property type="evidence" value="ECO:0007669"/>
    <property type="project" value="UniProtKB-ARBA"/>
</dbReference>
<accession>A0A7H0HET5</accession>
<dbReference type="InterPro" id="IPR036524">
    <property type="entry name" value="Frataxin/CyaY_sf"/>
</dbReference>
<dbReference type="InterPro" id="IPR047584">
    <property type="entry name" value="CyaY"/>
</dbReference>
<evidence type="ECO:0000313" key="5">
    <source>
        <dbReference type="EMBL" id="QNP59051.1"/>
    </source>
</evidence>
<dbReference type="InterPro" id="IPR002908">
    <property type="entry name" value="Frataxin/CyaY"/>
</dbReference>
<organism evidence="5 6">
    <name type="scientific">Paenacidovorax monticola</name>
    <dbReference type="NCBI Taxonomy" id="1926868"/>
    <lineage>
        <taxon>Bacteria</taxon>
        <taxon>Pseudomonadati</taxon>
        <taxon>Pseudomonadota</taxon>
        <taxon>Betaproteobacteria</taxon>
        <taxon>Burkholderiales</taxon>
        <taxon>Comamonadaceae</taxon>
        <taxon>Paenacidovorax</taxon>
    </lineage>
</organism>
<gene>
    <name evidence="4 5" type="primary">cyaY</name>
    <name evidence="5" type="ORF">H9L24_19610</name>
</gene>
<dbReference type="SMART" id="SM01219">
    <property type="entry name" value="Frataxin_Cyay"/>
    <property type="match status" value="1"/>
</dbReference>
<dbReference type="Proteomes" id="UP000516057">
    <property type="component" value="Chromosome"/>
</dbReference>
<protein>
    <recommendedName>
        <fullName evidence="4">Iron-sulfur cluster assembly protein CyaY</fullName>
    </recommendedName>
</protein>
<evidence type="ECO:0000256" key="1">
    <source>
        <dbReference type="ARBA" id="ARBA00008183"/>
    </source>
</evidence>
<name>A0A7H0HET5_9BURK</name>
<dbReference type="EMBL" id="CP060790">
    <property type="protein sequence ID" value="QNP59051.1"/>
    <property type="molecule type" value="Genomic_DNA"/>
</dbReference>
<evidence type="ECO:0000256" key="3">
    <source>
        <dbReference type="ARBA" id="ARBA00023004"/>
    </source>
</evidence>
<evidence type="ECO:0000313" key="6">
    <source>
        <dbReference type="Proteomes" id="UP000516057"/>
    </source>
</evidence>